<dbReference type="PANTHER" id="PTHR31988:SF19">
    <property type="entry name" value="9-O-ACETYL-N-ACETYLNEURAMINIC ACID DEACETYLASE-RELATED"/>
    <property type="match status" value="1"/>
</dbReference>
<dbReference type="InterPro" id="IPR006311">
    <property type="entry name" value="TAT_signal"/>
</dbReference>
<evidence type="ECO:0000313" key="4">
    <source>
        <dbReference type="EMBL" id="BCX48049.1"/>
    </source>
</evidence>
<dbReference type="InterPro" id="IPR052940">
    <property type="entry name" value="Carb_Esterase_6"/>
</dbReference>
<accession>A0ABM7RFH4</accession>
<name>A0ABM7RFH4_9BACT</name>
<keyword evidence="5" id="KW-1185">Reference proteome</keyword>
<feature type="domain" description="Sialate O-acetylesterase" evidence="3">
    <location>
        <begin position="148"/>
        <end position="353"/>
    </location>
</feature>
<dbReference type="PROSITE" id="PS51318">
    <property type="entry name" value="TAT"/>
    <property type="match status" value="1"/>
</dbReference>
<reference evidence="4 5" key="1">
    <citation type="submission" date="2021-06" db="EMBL/GenBank/DDBJ databases">
        <title>Complete genome of Haloferula helveola possessing various polysaccharide degrading enzymes.</title>
        <authorList>
            <person name="Takami H."/>
            <person name="Huang C."/>
            <person name="Hamasaki K."/>
        </authorList>
    </citation>
    <scope>NUCLEOTIDE SEQUENCE [LARGE SCALE GENOMIC DNA]</scope>
    <source>
        <strain evidence="4 5">CN-1</strain>
    </source>
</reference>
<dbReference type="EMBL" id="AP024702">
    <property type="protein sequence ID" value="BCX48049.1"/>
    <property type="molecule type" value="Genomic_DNA"/>
</dbReference>
<dbReference type="Gene3D" id="3.40.50.1110">
    <property type="entry name" value="SGNH hydrolase"/>
    <property type="match status" value="1"/>
</dbReference>
<dbReference type="InterPro" id="IPR036514">
    <property type="entry name" value="SGNH_hydro_sf"/>
</dbReference>
<evidence type="ECO:0000313" key="5">
    <source>
        <dbReference type="Proteomes" id="UP001374893"/>
    </source>
</evidence>
<organism evidence="4 5">
    <name type="scientific">Haloferula helveola</name>
    <dbReference type="NCBI Taxonomy" id="490095"/>
    <lineage>
        <taxon>Bacteria</taxon>
        <taxon>Pseudomonadati</taxon>
        <taxon>Verrucomicrobiota</taxon>
        <taxon>Verrucomicrobiia</taxon>
        <taxon>Verrucomicrobiales</taxon>
        <taxon>Verrucomicrobiaceae</taxon>
        <taxon>Haloferula</taxon>
    </lineage>
</organism>
<keyword evidence="2" id="KW-0732">Signal</keyword>
<dbReference type="Proteomes" id="UP001374893">
    <property type="component" value="Chromosome"/>
</dbReference>
<evidence type="ECO:0000256" key="1">
    <source>
        <dbReference type="ARBA" id="ARBA00022801"/>
    </source>
</evidence>
<evidence type="ECO:0000259" key="3">
    <source>
        <dbReference type="Pfam" id="PF03629"/>
    </source>
</evidence>
<feature type="chain" id="PRO_5046812016" description="Sialate O-acetylesterase domain-containing protein" evidence="2">
    <location>
        <begin position="28"/>
        <end position="359"/>
    </location>
</feature>
<dbReference type="SUPFAM" id="SSF52266">
    <property type="entry name" value="SGNH hydrolase"/>
    <property type="match status" value="1"/>
</dbReference>
<protein>
    <recommendedName>
        <fullName evidence="3">Sialate O-acetylesterase domain-containing protein</fullName>
    </recommendedName>
</protein>
<dbReference type="Pfam" id="PF03629">
    <property type="entry name" value="SASA"/>
    <property type="match status" value="1"/>
</dbReference>
<evidence type="ECO:0000256" key="2">
    <source>
        <dbReference type="SAM" id="SignalP"/>
    </source>
</evidence>
<dbReference type="InterPro" id="IPR005181">
    <property type="entry name" value="SASA"/>
</dbReference>
<keyword evidence="1" id="KW-0378">Hydrolase</keyword>
<sequence>MEKNTRRRSIATTLAGLAFAAAPIASAESKAWDNDPDGVKVFILAGQSNMVGYGKTEDGGNPEWEKGKKDVPKEIKGGVRCLREMAINDANYPEYDYASLLEDPSQPQTSAWKTRSDVKLWWRHGGSGKLGGQIRKGDLGPLTSTGNWFGPEYGFGQIIGDYYKDDEVLIIKTAWGGRALASDFRSPSMVKHRGGEVGPFYKAIFDYSHEVLDKLGEEFPEWKGKGYQIVGFAWHQGFNDRVSKEFAPEYKDNLPDFIADVRTEFGNPDLPFVIASTGMGNAGPVEEPPYEGYTAVEKAQLWATGVGKPAKVLSIDTRPFWSDPKDSPSTMGHHWNHSAESYFLIGKSLADRMVTLLEE</sequence>
<proteinExistence type="predicted"/>
<gene>
    <name evidence="4" type="ORF">HAHE_19570</name>
</gene>
<dbReference type="PANTHER" id="PTHR31988">
    <property type="entry name" value="ESTERASE, PUTATIVE (DUF303)-RELATED"/>
    <property type="match status" value="1"/>
</dbReference>
<dbReference type="RefSeq" id="WP_338690600.1">
    <property type="nucleotide sequence ID" value="NZ_AP024702.1"/>
</dbReference>
<feature type="signal peptide" evidence="2">
    <location>
        <begin position="1"/>
        <end position="27"/>
    </location>
</feature>